<keyword evidence="2" id="KW-0378">Hydrolase</keyword>
<dbReference type="OrthoDB" id="5873279at2759"/>
<dbReference type="EMBL" id="FXLY01000012">
    <property type="protein sequence ID" value="SMN22555.1"/>
    <property type="molecule type" value="Genomic_DNA"/>
</dbReference>
<dbReference type="Gene3D" id="2.60.40.10">
    <property type="entry name" value="Immunoglobulins"/>
    <property type="match status" value="1"/>
</dbReference>
<protein>
    <submittedName>
        <fullName evidence="2">Similar to Saccharomyces cerevisiae YPL186C UIP4 Protein that interacts with Ulp1p, a Ubl (Ubiquitin-like protein)-specific protease for Smt3p protein conjugates</fullName>
    </submittedName>
</protein>
<sequence>MVEILIPDEKQTFKSLKIAGDFTNWKIQPMVAISNDDSLEHVPAWKFNITDDMVKDYCSKESTEEIMIHFKFIDDNNNWFTSDNFDLIPDEHNNINNGILLKFEDGKLMEENNNNIEDNIESVLQDLTPDPTLENVSILKQTKDLDSRNVGELEEEEEEDDDTALDTISEEQQEKVDPLVIPNTPKKSGRESPIGDETVFFSPGVNIPKGLDVTEDEDEPETPAGEREMVDKLKTNEIDCPVNKEIRETKDPETYKGILKRLIDFLSAFFGSWFHFFTGSNKE</sequence>
<keyword evidence="2" id="KW-0645">Protease</keyword>
<dbReference type="AlphaFoldDB" id="A0A1X7RA94"/>
<reference evidence="2 3" key="1">
    <citation type="submission" date="2017-04" db="EMBL/GenBank/DDBJ databases">
        <authorList>
            <person name="Afonso C.L."/>
            <person name="Miller P.J."/>
            <person name="Scott M.A."/>
            <person name="Spackman E."/>
            <person name="Goraichik I."/>
            <person name="Dimitrov K.M."/>
            <person name="Suarez D.L."/>
            <person name="Swayne D.E."/>
        </authorList>
    </citation>
    <scope>NUCLEOTIDE SEQUENCE [LARGE SCALE GENOMIC DNA]</scope>
</reference>
<evidence type="ECO:0000313" key="3">
    <source>
        <dbReference type="Proteomes" id="UP000196158"/>
    </source>
</evidence>
<organism evidence="2 3">
    <name type="scientific">Maudiozyma saulgeensis</name>
    <dbReference type="NCBI Taxonomy" id="1789683"/>
    <lineage>
        <taxon>Eukaryota</taxon>
        <taxon>Fungi</taxon>
        <taxon>Dikarya</taxon>
        <taxon>Ascomycota</taxon>
        <taxon>Saccharomycotina</taxon>
        <taxon>Saccharomycetes</taxon>
        <taxon>Saccharomycetales</taxon>
        <taxon>Saccharomycetaceae</taxon>
        <taxon>Maudiozyma</taxon>
    </lineage>
</organism>
<proteinExistence type="predicted"/>
<evidence type="ECO:0000256" key="1">
    <source>
        <dbReference type="SAM" id="MobiDB-lite"/>
    </source>
</evidence>
<dbReference type="GO" id="GO:0006508">
    <property type="term" value="P:proteolysis"/>
    <property type="evidence" value="ECO:0007669"/>
    <property type="project" value="UniProtKB-KW"/>
</dbReference>
<name>A0A1X7RA94_9SACH</name>
<feature type="region of interest" description="Disordered" evidence="1">
    <location>
        <begin position="169"/>
        <end position="226"/>
    </location>
</feature>
<dbReference type="SUPFAM" id="SSF81296">
    <property type="entry name" value="E set domains"/>
    <property type="match status" value="1"/>
</dbReference>
<dbReference type="InterPro" id="IPR014756">
    <property type="entry name" value="Ig_E-set"/>
</dbReference>
<dbReference type="InterPro" id="IPR013783">
    <property type="entry name" value="Ig-like_fold"/>
</dbReference>
<dbReference type="Proteomes" id="UP000196158">
    <property type="component" value="Unassembled WGS sequence"/>
</dbReference>
<accession>A0A1X7RA94</accession>
<evidence type="ECO:0000313" key="2">
    <source>
        <dbReference type="EMBL" id="SMN22555.1"/>
    </source>
</evidence>
<dbReference type="GO" id="GO:0008233">
    <property type="term" value="F:peptidase activity"/>
    <property type="evidence" value="ECO:0007669"/>
    <property type="project" value="UniProtKB-KW"/>
</dbReference>
<dbReference type="STRING" id="1789683.A0A1X7RA94"/>
<gene>
    <name evidence="2" type="ORF">KASA_0G01650G</name>
</gene>
<keyword evidence="3" id="KW-1185">Reference proteome</keyword>